<comment type="caution">
    <text evidence="2">The sequence shown here is derived from an EMBL/GenBank/DDBJ whole genome shotgun (WGS) entry which is preliminary data.</text>
</comment>
<sequence>MPTNQEIIEQQRRAIEQAQKQAQELVRKEQVSKAQLLQKERGLASRAQAQAQAQAQKKAYRQAQAQIGAQERAFETSVAKIAPEYAKKEYLQQAYKTARSSISGRLKDVQARLATAQEGLTKAIKSGWDTDKDEMRVRSLQEEAGAYGGALAGSKVSLVKGYYSGATIQIADIASQRVESKFERSLAKERFAQQQGFKTFTEYQKAVGAQQLPGVVSQVRFEGDPSVGLQVVGEPIIQQPQYGYAGGIEAHRLPSGEIPIPQYTSLPQYQTMMPPETTPEFRINLEIQYKELGYTPSQSQRLAAESIRLQQDLSSEQIKQIARVTIPEKLYGEATDIAKFYTGAAGRAISAVPGVAFAAAIKVGEFVEPVTGPLLEREFKVPIGPFKYRTGVPYEEVAPIVKETYEKGLKELGSGWEYGYGKTLEWTQLPEKYQPHIILPETREVYMEEIEKVKSGEKEYDPKVFKELIVPITPKQVGKAVETTLQVGTYAVPYVGVTYLASQFGAGVQQVRKPEKEAEKRFEELVSQYQENVKEAKAELQPGYILEEELTTDELRAQYMPEIIQQVKKEGTVEAALSGAFLGGVGAFKVYQFGTRPFTKITPTRALKKESITRSTKQPFLEEGEEFARAEIIVKGEKRPPLLVEETTPFRDLFGMKPLKTKELPAIKYEQVSFDEFRPTRYVDPEKPFYMMEKETGKRYSTIWNVEGTVTPKDLKEFMKLPKGDRSLWQKLAEKKAGQAIPEKLVPKYFKEEAQLFKGEGVAEKLFRFYPGKKEIRLTRPWKSGKRITQTESVMEITPLKTKLSPSKGKIEVIEEAKIYGLNMVSRDITKVGKFKKAARKVDETTGILIEKEPIDLTKLGLRRMEKPGVFVEGEIESGLISIRQSVLKPAKIEKTPLSETFQVQVQKAVLDLKLPPPPKPTKVPKSMVVDIKPQPEALPKMVGGVG</sequence>
<dbReference type="AlphaFoldDB" id="A0A0F9MM12"/>
<dbReference type="EMBL" id="LAZR01009857">
    <property type="protein sequence ID" value="KKM70207.1"/>
    <property type="molecule type" value="Genomic_DNA"/>
</dbReference>
<organism evidence="2">
    <name type="scientific">marine sediment metagenome</name>
    <dbReference type="NCBI Taxonomy" id="412755"/>
    <lineage>
        <taxon>unclassified sequences</taxon>
        <taxon>metagenomes</taxon>
        <taxon>ecological metagenomes</taxon>
    </lineage>
</organism>
<feature type="non-terminal residue" evidence="2">
    <location>
        <position position="947"/>
    </location>
</feature>
<gene>
    <name evidence="2" type="ORF">LCGC14_1443090</name>
</gene>
<reference evidence="2" key="1">
    <citation type="journal article" date="2015" name="Nature">
        <title>Complex archaea that bridge the gap between prokaryotes and eukaryotes.</title>
        <authorList>
            <person name="Spang A."/>
            <person name="Saw J.H."/>
            <person name="Jorgensen S.L."/>
            <person name="Zaremba-Niedzwiedzka K."/>
            <person name="Martijn J."/>
            <person name="Lind A.E."/>
            <person name="van Eijk R."/>
            <person name="Schleper C."/>
            <person name="Guy L."/>
            <person name="Ettema T.J."/>
        </authorList>
    </citation>
    <scope>NUCLEOTIDE SEQUENCE</scope>
</reference>
<proteinExistence type="predicted"/>
<name>A0A0F9MM12_9ZZZZ</name>
<accession>A0A0F9MM12</accession>
<evidence type="ECO:0000313" key="2">
    <source>
        <dbReference type="EMBL" id="KKM70207.1"/>
    </source>
</evidence>
<feature type="coiled-coil region" evidence="1">
    <location>
        <begin position="8"/>
        <end position="73"/>
    </location>
</feature>
<keyword evidence="1" id="KW-0175">Coiled coil</keyword>
<protein>
    <submittedName>
        <fullName evidence="2">Uncharacterized protein</fullName>
    </submittedName>
</protein>
<evidence type="ECO:0000256" key="1">
    <source>
        <dbReference type="SAM" id="Coils"/>
    </source>
</evidence>